<organism evidence="5 6">
    <name type="scientific">Acetobacterium tundrae</name>
    <dbReference type="NCBI Taxonomy" id="132932"/>
    <lineage>
        <taxon>Bacteria</taxon>
        <taxon>Bacillati</taxon>
        <taxon>Bacillota</taxon>
        <taxon>Clostridia</taxon>
        <taxon>Eubacteriales</taxon>
        <taxon>Eubacteriaceae</taxon>
        <taxon>Acetobacterium</taxon>
    </lineage>
</organism>
<feature type="chain" id="PRO_5045125156" evidence="4">
    <location>
        <begin position="20"/>
        <end position="265"/>
    </location>
</feature>
<evidence type="ECO:0000313" key="5">
    <source>
        <dbReference type="EMBL" id="MBC3797919.1"/>
    </source>
</evidence>
<evidence type="ECO:0000256" key="2">
    <source>
        <dbReference type="ARBA" id="ARBA00022723"/>
    </source>
</evidence>
<dbReference type="RefSeq" id="WP_148605792.1">
    <property type="nucleotide sequence ID" value="NZ_RXYB01000025.1"/>
</dbReference>
<evidence type="ECO:0000256" key="3">
    <source>
        <dbReference type="ARBA" id="ARBA00022729"/>
    </source>
</evidence>
<dbReference type="PROSITE" id="PS51257">
    <property type="entry name" value="PROKAR_LIPOPROTEIN"/>
    <property type="match status" value="1"/>
</dbReference>
<dbReference type="InterPro" id="IPR050682">
    <property type="entry name" value="ModA/WtpA"/>
</dbReference>
<reference evidence="5 6" key="1">
    <citation type="journal article" date="2020" name="mSystems">
        <title>Defining Genomic and Predicted Metabolic Features of the Acetobacterium Genus.</title>
        <authorList>
            <person name="Ross D.E."/>
            <person name="Marshall C.W."/>
            <person name="Gulliver D."/>
            <person name="May H.D."/>
            <person name="Norman R.S."/>
        </authorList>
    </citation>
    <scope>NUCLEOTIDE SEQUENCE [LARGE SCALE GENOMIC DNA]</scope>
    <source>
        <strain evidence="5 6">DSM 9173</strain>
    </source>
</reference>
<dbReference type="SUPFAM" id="SSF53850">
    <property type="entry name" value="Periplasmic binding protein-like II"/>
    <property type="match status" value="1"/>
</dbReference>
<proteinExistence type="inferred from homology"/>
<feature type="signal peptide" evidence="4">
    <location>
        <begin position="1"/>
        <end position="19"/>
    </location>
</feature>
<dbReference type="CDD" id="cd13537">
    <property type="entry name" value="PBP2_YvgL_like"/>
    <property type="match status" value="1"/>
</dbReference>
<protein>
    <submittedName>
        <fullName evidence="5">Molybdate ABC transporter substrate-binding protein</fullName>
    </submittedName>
</protein>
<dbReference type="EMBL" id="WJBB01000017">
    <property type="protein sequence ID" value="MBC3797919.1"/>
    <property type="molecule type" value="Genomic_DNA"/>
</dbReference>
<keyword evidence="6" id="KW-1185">Reference proteome</keyword>
<evidence type="ECO:0000256" key="1">
    <source>
        <dbReference type="ARBA" id="ARBA00009175"/>
    </source>
</evidence>
<comment type="caution">
    <text evidence="5">The sequence shown here is derived from an EMBL/GenBank/DDBJ whole genome shotgun (WGS) entry which is preliminary data.</text>
</comment>
<dbReference type="Proteomes" id="UP000653358">
    <property type="component" value="Unassembled WGS sequence"/>
</dbReference>
<gene>
    <name evidence="5" type="primary">modA</name>
    <name evidence="5" type="ORF">GH807_12780</name>
</gene>
<accession>A0ABR6WN51</accession>
<keyword evidence="3 4" id="KW-0732">Signal</keyword>
<dbReference type="PANTHER" id="PTHR30632">
    <property type="entry name" value="MOLYBDATE-BINDING PERIPLASMIC PROTEIN"/>
    <property type="match status" value="1"/>
</dbReference>
<dbReference type="InterPro" id="IPR005950">
    <property type="entry name" value="ModA"/>
</dbReference>
<name>A0ABR6WN51_9FIRM</name>
<dbReference type="InterPro" id="IPR041879">
    <property type="entry name" value="YvgL-like_PBP2"/>
</dbReference>
<comment type="similarity">
    <text evidence="1">Belongs to the bacterial solute-binding protein ModA family.</text>
</comment>
<dbReference type="PANTHER" id="PTHR30632:SF0">
    <property type="entry name" value="SULFATE-BINDING PROTEIN"/>
    <property type="match status" value="1"/>
</dbReference>
<evidence type="ECO:0000313" key="6">
    <source>
        <dbReference type="Proteomes" id="UP000653358"/>
    </source>
</evidence>
<sequence length="265" mass="27750">MKMLKKGFLLVALLSIVFAMTGCQTATKQTTTSAAPVTLTISAAASLTDAMGEIQTLYQKEQPNVTLAVNFGGSGTLATQIVQGADVDVFMSAAIKDMTTVKDAGLLDETTMKNLLGNELVLVVPKDSTTTITDFAQVTDPSIASIGLGEPTTVPAGQYAVDAFTYYNVMDQISDKIVYGKDVKEVLNWVQTGNVDAGVVYSTDAKASTGVKVIATAAAASHKAIVYPAAVIKASKNADAAKSFVDYLSSDAAKQVFVKYGFTTL</sequence>
<dbReference type="Pfam" id="PF13531">
    <property type="entry name" value="SBP_bac_11"/>
    <property type="match status" value="1"/>
</dbReference>
<dbReference type="NCBIfam" id="TIGR01256">
    <property type="entry name" value="modA"/>
    <property type="match status" value="1"/>
</dbReference>
<evidence type="ECO:0000256" key="4">
    <source>
        <dbReference type="SAM" id="SignalP"/>
    </source>
</evidence>
<dbReference type="Gene3D" id="3.40.190.10">
    <property type="entry name" value="Periplasmic binding protein-like II"/>
    <property type="match status" value="2"/>
</dbReference>
<dbReference type="PIRSF" id="PIRSF004846">
    <property type="entry name" value="ModA"/>
    <property type="match status" value="1"/>
</dbReference>
<keyword evidence="2" id="KW-0479">Metal-binding</keyword>